<dbReference type="InterPro" id="IPR019734">
    <property type="entry name" value="TPR_rpt"/>
</dbReference>
<dbReference type="Gene3D" id="3.40.50.300">
    <property type="entry name" value="P-loop containing nucleotide triphosphate hydrolases"/>
    <property type="match status" value="1"/>
</dbReference>
<dbReference type="RefSeq" id="WP_378572399.1">
    <property type="nucleotide sequence ID" value="NZ_JBHSFQ010000005.1"/>
</dbReference>
<accession>A0ABV9DV92</accession>
<dbReference type="SUPFAM" id="SSF48452">
    <property type="entry name" value="TPR-like"/>
    <property type="match status" value="1"/>
</dbReference>
<dbReference type="InterPro" id="IPR011990">
    <property type="entry name" value="TPR-like_helical_dom_sf"/>
</dbReference>
<dbReference type="Gene3D" id="1.10.10.10">
    <property type="entry name" value="Winged helix-like DNA-binding domain superfamily/Winged helix DNA-binding domain"/>
    <property type="match status" value="1"/>
</dbReference>
<dbReference type="InterPro" id="IPR036388">
    <property type="entry name" value="WH-like_DNA-bd_sf"/>
</dbReference>
<proteinExistence type="predicted"/>
<gene>
    <name evidence="2" type="ORF">ACFO4E_07935</name>
</gene>
<name>A0ABV9DV92_9ACTN</name>
<evidence type="ECO:0000313" key="2">
    <source>
        <dbReference type="EMBL" id="MFC4561784.1"/>
    </source>
</evidence>
<keyword evidence="2" id="KW-0547">Nucleotide-binding</keyword>
<dbReference type="InterPro" id="IPR027417">
    <property type="entry name" value="P-loop_NTPase"/>
</dbReference>
<dbReference type="GO" id="GO:0005524">
    <property type="term" value="F:ATP binding"/>
    <property type="evidence" value="ECO:0007669"/>
    <property type="project" value="UniProtKB-KW"/>
</dbReference>
<evidence type="ECO:0000256" key="1">
    <source>
        <dbReference type="SAM" id="MobiDB-lite"/>
    </source>
</evidence>
<dbReference type="SMART" id="SM00028">
    <property type="entry name" value="TPR"/>
    <property type="match status" value="5"/>
</dbReference>
<dbReference type="Gene3D" id="1.25.40.10">
    <property type="entry name" value="Tetratricopeptide repeat domain"/>
    <property type="match status" value="1"/>
</dbReference>
<keyword evidence="2" id="KW-0067">ATP-binding</keyword>
<organism evidence="2 3">
    <name type="scientific">Nocardiopsis mangrovi</name>
    <dbReference type="NCBI Taxonomy" id="1179818"/>
    <lineage>
        <taxon>Bacteria</taxon>
        <taxon>Bacillati</taxon>
        <taxon>Actinomycetota</taxon>
        <taxon>Actinomycetes</taxon>
        <taxon>Streptosporangiales</taxon>
        <taxon>Nocardiopsidaceae</taxon>
        <taxon>Nocardiopsis</taxon>
    </lineage>
</organism>
<sequence>MQSGGNGGEHGPGRDAERGTPAPSANLVSGRVHGQSVQAGTVYGGIHVQQALPQIAGPHGRLPPESPVFTDRRDEIRRLREDARAAAQRRTTRITVLVGTGGVGKTALATSFLHDAAEEFFPDGQLYADLAGFTPSGPADPAEVLDGLLRALGCAPGEIPEGLAARSALFRARTADRRLAFLLDNAISAAQVRALLPGPGAHLVLATTRLQLPGLVSSGARFIDVGPLSEDAAADLLTALVAGRRDDLGDHERRRLVALCGRLPLAVCAAAGRLVTRPGRPVGKMVDELSDERRRLAALTRYGGEDEDDSVRAVLDLSYQALPDDAARLYRLLGLHPGPRLGVDAAAALIDADEDDADEGLDRLVRASMLEDDGTGGYSFHDLVRIHAHDRAADEEDAQERDAALDRLVDHYLRTAMAADLVLNPSRWQLSPLFAEVREGPSVFSGRDAALAWFADEQPNLRALVLHCTGTGRHRMAWQLCEALWNHFTLTKPFDTWFATHRSGIASAEAIGDDQAQARLVGALGTAFLMSGSPDDAAESFRRALGLWRRSDHRLGQATAHEGLGVAELARGRPEEAVTRFGRARELFTELGRQRSIAIVDRHLGEAERDAGRHDIALGHFQRVRAFFAESGEDYHEARAVIGMATTLLAARRYDDAEEALTEALDITARLSARHETARVRTLLADAALARGRSGEARTHLAEAHAIYSRLGSPQAETVRRRMADLG</sequence>
<feature type="compositionally biased region" description="Gly residues" evidence="1">
    <location>
        <begin position="1"/>
        <end position="10"/>
    </location>
</feature>
<evidence type="ECO:0000313" key="3">
    <source>
        <dbReference type="Proteomes" id="UP001595923"/>
    </source>
</evidence>
<dbReference type="Pfam" id="PF13424">
    <property type="entry name" value="TPR_12"/>
    <property type="match status" value="2"/>
</dbReference>
<dbReference type="PANTHER" id="PTHR47691">
    <property type="entry name" value="REGULATOR-RELATED"/>
    <property type="match status" value="1"/>
</dbReference>
<dbReference type="Proteomes" id="UP001595923">
    <property type="component" value="Unassembled WGS sequence"/>
</dbReference>
<dbReference type="PANTHER" id="PTHR47691:SF3">
    <property type="entry name" value="HTH-TYPE TRANSCRIPTIONAL REGULATOR RV0890C-RELATED"/>
    <property type="match status" value="1"/>
</dbReference>
<dbReference type="EMBL" id="JBHSFQ010000005">
    <property type="protein sequence ID" value="MFC4561784.1"/>
    <property type="molecule type" value="Genomic_DNA"/>
</dbReference>
<comment type="caution">
    <text evidence="2">The sequence shown here is derived from an EMBL/GenBank/DDBJ whole genome shotgun (WGS) entry which is preliminary data.</text>
</comment>
<dbReference type="SUPFAM" id="SSF52540">
    <property type="entry name" value="P-loop containing nucleoside triphosphate hydrolases"/>
    <property type="match status" value="1"/>
</dbReference>
<keyword evidence="3" id="KW-1185">Reference proteome</keyword>
<reference evidence="3" key="1">
    <citation type="journal article" date="2019" name="Int. J. Syst. Evol. Microbiol.">
        <title>The Global Catalogue of Microorganisms (GCM) 10K type strain sequencing project: providing services to taxonomists for standard genome sequencing and annotation.</title>
        <authorList>
            <consortium name="The Broad Institute Genomics Platform"/>
            <consortium name="The Broad Institute Genome Sequencing Center for Infectious Disease"/>
            <person name="Wu L."/>
            <person name="Ma J."/>
        </authorList>
    </citation>
    <scope>NUCLEOTIDE SEQUENCE [LARGE SCALE GENOMIC DNA]</scope>
    <source>
        <strain evidence="3">XZYJ18</strain>
    </source>
</reference>
<feature type="region of interest" description="Disordered" evidence="1">
    <location>
        <begin position="1"/>
        <end position="28"/>
    </location>
</feature>
<protein>
    <submittedName>
        <fullName evidence="2">ATP-binding protein</fullName>
    </submittedName>
</protein>